<dbReference type="PANTHER" id="PTHR10963:SF55">
    <property type="entry name" value="GLYCOSIDE HYDROLASE FAMILY 16 PROTEIN"/>
    <property type="match status" value="1"/>
</dbReference>
<sequence length="281" mass="31934">MQFLNKRNIKRIIRIGCLIVLIFPLSGCDEDAEQRLPERNWELIWSDDFNGAKGASPDASKWNYDIGKGTDGWGNQELQYYTDRPENVMLDGKGNLVITAKKENYSGSSYTSGRIKTQGLFAQKYGKIESRIKTPSGPGIWPAFWMLGDNINTTPWPACGEVDIMELKGHTPNVVHSTLHGPGYSAGSALTKSYGLQNSRFDQGYHIFGMEWKENQIDFFVDGYLYHREKSTDTSKDWVFNHSFFLIMNIAVGGNFVGFPTDSTLFPQQMYIDYIRVYKAK</sequence>
<dbReference type="PROSITE" id="PS51762">
    <property type="entry name" value="GH16_2"/>
    <property type="match status" value="1"/>
</dbReference>
<dbReference type="InterPro" id="IPR050546">
    <property type="entry name" value="Glycosyl_Hydrlase_16"/>
</dbReference>
<reference evidence="4" key="1">
    <citation type="submission" date="2016-11" db="EMBL/GenBank/DDBJ databases">
        <authorList>
            <person name="Varghese N."/>
            <person name="Submissions S."/>
        </authorList>
    </citation>
    <scope>NUCLEOTIDE SEQUENCE [LARGE SCALE GENOMIC DNA]</scope>
    <source>
        <strain evidence="4">DSM 18016</strain>
    </source>
</reference>
<evidence type="ECO:0000313" key="4">
    <source>
        <dbReference type="Proteomes" id="UP000184498"/>
    </source>
</evidence>
<evidence type="ECO:0000259" key="2">
    <source>
        <dbReference type="PROSITE" id="PS51762"/>
    </source>
</evidence>
<dbReference type="GO" id="GO:0004553">
    <property type="term" value="F:hydrolase activity, hydrolyzing O-glycosyl compounds"/>
    <property type="evidence" value="ECO:0007669"/>
    <property type="project" value="InterPro"/>
</dbReference>
<dbReference type="EMBL" id="FRAM01000002">
    <property type="protein sequence ID" value="SHK46001.1"/>
    <property type="molecule type" value="Genomic_DNA"/>
</dbReference>
<dbReference type="Gene3D" id="2.60.120.200">
    <property type="match status" value="1"/>
</dbReference>
<dbReference type="STRING" id="216903.SAMN05444371_2556"/>
<protein>
    <submittedName>
        <fullName evidence="3">Glycosyl hydrolases family 16</fullName>
    </submittedName>
</protein>
<dbReference type="CDD" id="cd08023">
    <property type="entry name" value="GH16_laminarinase_like"/>
    <property type="match status" value="1"/>
</dbReference>
<gene>
    <name evidence="3" type="ORF">SAMN05444371_2556</name>
</gene>
<dbReference type="AlphaFoldDB" id="A0A1M6SMM4"/>
<dbReference type="GO" id="GO:0005975">
    <property type="term" value="P:carbohydrate metabolic process"/>
    <property type="evidence" value="ECO:0007669"/>
    <property type="project" value="InterPro"/>
</dbReference>
<dbReference type="SUPFAM" id="SSF49899">
    <property type="entry name" value="Concanavalin A-like lectins/glucanases"/>
    <property type="match status" value="1"/>
</dbReference>
<dbReference type="InterPro" id="IPR013320">
    <property type="entry name" value="ConA-like_dom_sf"/>
</dbReference>
<keyword evidence="4" id="KW-1185">Reference proteome</keyword>
<evidence type="ECO:0000313" key="3">
    <source>
        <dbReference type="EMBL" id="SHK46001.1"/>
    </source>
</evidence>
<dbReference type="Proteomes" id="UP000184498">
    <property type="component" value="Unassembled WGS sequence"/>
</dbReference>
<dbReference type="OrthoDB" id="9809583at2"/>
<comment type="similarity">
    <text evidence="1">Belongs to the glycosyl hydrolase 16 family.</text>
</comment>
<dbReference type="RefSeq" id="WP_072998499.1">
    <property type="nucleotide sequence ID" value="NZ_FRAM01000002.1"/>
</dbReference>
<dbReference type="PANTHER" id="PTHR10963">
    <property type="entry name" value="GLYCOSYL HYDROLASE-RELATED"/>
    <property type="match status" value="1"/>
</dbReference>
<proteinExistence type="inferred from homology"/>
<accession>A0A1M6SMM4</accession>
<dbReference type="InterPro" id="IPR000757">
    <property type="entry name" value="Beta-glucanase-like"/>
</dbReference>
<name>A0A1M6SMM4_9FLAO</name>
<evidence type="ECO:0000256" key="1">
    <source>
        <dbReference type="ARBA" id="ARBA00006865"/>
    </source>
</evidence>
<dbReference type="Pfam" id="PF00722">
    <property type="entry name" value="Glyco_hydro_16"/>
    <property type="match status" value="1"/>
</dbReference>
<organism evidence="3 4">
    <name type="scientific">Epilithonimonas mollis</name>
    <dbReference type="NCBI Taxonomy" id="216903"/>
    <lineage>
        <taxon>Bacteria</taxon>
        <taxon>Pseudomonadati</taxon>
        <taxon>Bacteroidota</taxon>
        <taxon>Flavobacteriia</taxon>
        <taxon>Flavobacteriales</taxon>
        <taxon>Weeksellaceae</taxon>
        <taxon>Chryseobacterium group</taxon>
        <taxon>Epilithonimonas</taxon>
    </lineage>
</organism>
<keyword evidence="3" id="KW-0378">Hydrolase</keyword>
<feature type="domain" description="GH16" evidence="2">
    <location>
        <begin position="29"/>
        <end position="281"/>
    </location>
</feature>